<evidence type="ECO:0000313" key="8">
    <source>
        <dbReference type="Proteomes" id="UP000615446"/>
    </source>
</evidence>
<organism evidence="7 8">
    <name type="scientific">Rhizophagus clarus</name>
    <dbReference type="NCBI Taxonomy" id="94130"/>
    <lineage>
        <taxon>Eukaryota</taxon>
        <taxon>Fungi</taxon>
        <taxon>Fungi incertae sedis</taxon>
        <taxon>Mucoromycota</taxon>
        <taxon>Glomeromycotina</taxon>
        <taxon>Glomeromycetes</taxon>
        <taxon>Glomerales</taxon>
        <taxon>Glomeraceae</taxon>
        <taxon>Rhizophagus</taxon>
    </lineage>
</organism>
<evidence type="ECO:0000256" key="2">
    <source>
        <dbReference type="ARBA" id="ARBA00022723"/>
    </source>
</evidence>
<keyword evidence="2" id="KW-0479">Metal-binding</keyword>
<proteinExistence type="predicted"/>
<sequence length="473" mass="54307">MGGIPFEVVENPFVIDLFRELNPSYVPPSRTTLSERLLSEEAARVQNEINNDLENAENLTLSLYIKIKYEIIQLSIGAEKFAAIVTDSAANCRVARAKTQEKYPHISNIRCAAHAINLIAADLVKLEEIKNFIINCGKITKYFNKSHQSLALLRQGLTNMKIKSEGLETWCQTRWGSLYMTTNSILLARPVFDWIMSEHPGVISNSVVYNLLNDENFFITCRQVRSIWAPIKECINILEADSASLTDCFIYMIKLFIAIYRIPNSNPYKLDAIQVFNRRYIEFQHPIYLLCYYLHPNYYGLGLKNEAFHDAAITASSLRKNLRHSEKECSDTPILWWASIKNQQLSELAIRLFSISPSQTSCERNFSTLSELNYYGKELMDSELRKAVNISSIGNIMTLNEEVEQENNVRLSFNENDNHTLILDVIDLQSPIFQDRENGIYEELSVPNINEEDDNNMDFDPIKLVNDVLNSRL</sequence>
<evidence type="ECO:0000256" key="5">
    <source>
        <dbReference type="ARBA" id="ARBA00023242"/>
    </source>
</evidence>
<dbReference type="OrthoDB" id="2425836at2759"/>
<keyword evidence="3" id="KW-0863">Zinc-finger</keyword>
<evidence type="ECO:0000313" key="7">
    <source>
        <dbReference type="EMBL" id="GES92846.1"/>
    </source>
</evidence>
<dbReference type="SUPFAM" id="SSF53098">
    <property type="entry name" value="Ribonuclease H-like"/>
    <property type="match status" value="1"/>
</dbReference>
<protein>
    <submittedName>
        <fullName evidence="7">Ribonuclease H-like domain-containing protein</fullName>
    </submittedName>
</protein>
<dbReference type="PANTHER" id="PTHR46481">
    <property type="entry name" value="ZINC FINGER BED DOMAIN-CONTAINING PROTEIN 4"/>
    <property type="match status" value="1"/>
</dbReference>
<dbReference type="InterPro" id="IPR052035">
    <property type="entry name" value="ZnF_BED_domain_contain"/>
</dbReference>
<dbReference type="InterPro" id="IPR012337">
    <property type="entry name" value="RNaseH-like_sf"/>
</dbReference>
<dbReference type="PANTHER" id="PTHR46481:SF10">
    <property type="entry name" value="ZINC FINGER BED DOMAIN-CONTAINING PROTEIN 39"/>
    <property type="match status" value="1"/>
</dbReference>
<dbReference type="GO" id="GO:0005634">
    <property type="term" value="C:nucleus"/>
    <property type="evidence" value="ECO:0007669"/>
    <property type="project" value="UniProtKB-SubCell"/>
</dbReference>
<accession>A0A8H3LUT2</accession>
<comment type="subcellular location">
    <subcellularLocation>
        <location evidence="1">Nucleus</location>
    </subcellularLocation>
</comment>
<feature type="domain" description="DUF659" evidence="6">
    <location>
        <begin position="70"/>
        <end position="136"/>
    </location>
</feature>
<comment type="caution">
    <text evidence="7">The sequence shown here is derived from an EMBL/GenBank/DDBJ whole genome shotgun (WGS) entry which is preliminary data.</text>
</comment>
<dbReference type="AlphaFoldDB" id="A0A8H3LUT2"/>
<keyword evidence="4" id="KW-0862">Zinc</keyword>
<evidence type="ECO:0000259" key="6">
    <source>
        <dbReference type="Pfam" id="PF04937"/>
    </source>
</evidence>
<dbReference type="InterPro" id="IPR007021">
    <property type="entry name" value="DUF659"/>
</dbReference>
<reference evidence="7" key="1">
    <citation type="submission" date="2019-10" db="EMBL/GenBank/DDBJ databases">
        <title>Conservation and host-specific expression of non-tandemly repeated heterogenous ribosome RNA gene in arbuscular mycorrhizal fungi.</title>
        <authorList>
            <person name="Maeda T."/>
            <person name="Kobayashi Y."/>
            <person name="Nakagawa T."/>
            <person name="Ezawa T."/>
            <person name="Yamaguchi K."/>
            <person name="Bino T."/>
            <person name="Nishimoto Y."/>
            <person name="Shigenobu S."/>
            <person name="Kawaguchi M."/>
        </authorList>
    </citation>
    <scope>NUCLEOTIDE SEQUENCE</scope>
    <source>
        <strain evidence="7">HR1</strain>
    </source>
</reference>
<evidence type="ECO:0000256" key="4">
    <source>
        <dbReference type="ARBA" id="ARBA00022833"/>
    </source>
</evidence>
<gene>
    <name evidence="7" type="ORF">RCL2_001960400</name>
</gene>
<dbReference type="GO" id="GO:0008270">
    <property type="term" value="F:zinc ion binding"/>
    <property type="evidence" value="ECO:0007669"/>
    <property type="project" value="UniProtKB-KW"/>
</dbReference>
<keyword evidence="5" id="KW-0539">Nucleus</keyword>
<evidence type="ECO:0000256" key="1">
    <source>
        <dbReference type="ARBA" id="ARBA00004123"/>
    </source>
</evidence>
<dbReference type="EMBL" id="BLAL01000218">
    <property type="protein sequence ID" value="GES92846.1"/>
    <property type="molecule type" value="Genomic_DNA"/>
</dbReference>
<dbReference type="Pfam" id="PF04937">
    <property type="entry name" value="DUF659"/>
    <property type="match status" value="1"/>
</dbReference>
<dbReference type="Proteomes" id="UP000615446">
    <property type="component" value="Unassembled WGS sequence"/>
</dbReference>
<evidence type="ECO:0000256" key="3">
    <source>
        <dbReference type="ARBA" id="ARBA00022771"/>
    </source>
</evidence>
<name>A0A8H3LUT2_9GLOM</name>